<reference evidence="3 4" key="1">
    <citation type="submission" date="2019-12" db="EMBL/GenBank/DDBJ databases">
        <title>Microbes associate with the intestines of laboratory mice.</title>
        <authorList>
            <person name="Navarre W."/>
            <person name="Wong E."/>
        </authorList>
    </citation>
    <scope>NUCLEOTIDE SEQUENCE [LARGE SCALE GENOMIC DNA]</scope>
    <source>
        <strain evidence="3 4">NM66_B29</strain>
    </source>
</reference>
<gene>
    <name evidence="3" type="ORF">GKZ27_08540</name>
</gene>
<protein>
    <submittedName>
        <fullName evidence="3">DUF4013 domain-containing protein</fullName>
    </submittedName>
</protein>
<proteinExistence type="predicted"/>
<dbReference type="Proteomes" id="UP000463388">
    <property type="component" value="Unassembled WGS sequence"/>
</dbReference>
<evidence type="ECO:0000256" key="2">
    <source>
        <dbReference type="SAM" id="Phobius"/>
    </source>
</evidence>
<keyword evidence="2" id="KW-1133">Transmembrane helix</keyword>
<sequence>MGGRDDASHLARRRGRTHSRAKRADRRPGEAGAARRRERIVMDQMNYTAPQPQPTQPAYAQGCLGAAWADIKATPGYVGKLVVLGLIMCVPILNFVVLGYLLHWAREVPFGGRTPLPVQRVTGKNFEFGFYAFVIALAVSIVMGVVGMILGVIPILGWLVYMALSLAAIAVIELMQMRMIMGYSIGDGFNVKDLWKVAQRNIGQLLLVTLVPGLVVSFVVGIVGGVIMFVAMLLGLGGALPSIMSSSSVGTASMTDVLAIMSFILGPALLAGLVVYVLAMIAETVANTLTLRGLGHWVARYAPEWTALAPVVPPTQPVQPTTPTYPQNPGAPLQ</sequence>
<organism evidence="3 4">
    <name type="scientific">Adlercreutzia mucosicola</name>
    <dbReference type="NCBI Taxonomy" id="580026"/>
    <lineage>
        <taxon>Bacteria</taxon>
        <taxon>Bacillati</taxon>
        <taxon>Actinomycetota</taxon>
        <taxon>Coriobacteriia</taxon>
        <taxon>Eggerthellales</taxon>
        <taxon>Eggerthellaceae</taxon>
        <taxon>Adlercreutzia</taxon>
    </lineage>
</organism>
<feature type="compositionally biased region" description="Basic and acidic residues" evidence="1">
    <location>
        <begin position="26"/>
        <end position="36"/>
    </location>
</feature>
<evidence type="ECO:0000256" key="1">
    <source>
        <dbReference type="SAM" id="MobiDB-lite"/>
    </source>
</evidence>
<keyword evidence="2" id="KW-0812">Transmembrane</keyword>
<dbReference type="InterPro" id="IPR025098">
    <property type="entry name" value="DUF4013"/>
</dbReference>
<keyword evidence="2" id="KW-0472">Membrane</keyword>
<dbReference type="EMBL" id="WSRR01000022">
    <property type="protein sequence ID" value="MVX61500.1"/>
    <property type="molecule type" value="Genomic_DNA"/>
</dbReference>
<feature type="region of interest" description="Disordered" evidence="1">
    <location>
        <begin position="1"/>
        <end position="36"/>
    </location>
</feature>
<dbReference type="AlphaFoldDB" id="A0A6N8JRR7"/>
<keyword evidence="4" id="KW-1185">Reference proteome</keyword>
<dbReference type="Pfam" id="PF13197">
    <property type="entry name" value="DUF4013"/>
    <property type="match status" value="1"/>
</dbReference>
<feature type="compositionally biased region" description="Basic residues" evidence="1">
    <location>
        <begin position="10"/>
        <end position="25"/>
    </location>
</feature>
<feature type="transmembrane region" description="Helical" evidence="2">
    <location>
        <begin position="155"/>
        <end position="175"/>
    </location>
</feature>
<feature type="transmembrane region" description="Helical" evidence="2">
    <location>
        <begin position="257"/>
        <end position="282"/>
    </location>
</feature>
<comment type="caution">
    <text evidence="3">The sequence shown here is derived from an EMBL/GenBank/DDBJ whole genome shotgun (WGS) entry which is preliminary data.</text>
</comment>
<feature type="transmembrane region" description="Helical" evidence="2">
    <location>
        <begin position="81"/>
        <end position="105"/>
    </location>
</feature>
<name>A0A6N8JRR7_9ACTN</name>
<evidence type="ECO:0000313" key="4">
    <source>
        <dbReference type="Proteomes" id="UP000463388"/>
    </source>
</evidence>
<accession>A0A6N8JRR7</accession>
<feature type="transmembrane region" description="Helical" evidence="2">
    <location>
        <begin position="205"/>
        <end position="237"/>
    </location>
</feature>
<evidence type="ECO:0000313" key="3">
    <source>
        <dbReference type="EMBL" id="MVX61500.1"/>
    </source>
</evidence>
<feature type="transmembrane region" description="Helical" evidence="2">
    <location>
        <begin position="126"/>
        <end position="149"/>
    </location>
</feature>